<feature type="repeat" description="WD" evidence="8">
    <location>
        <begin position="99"/>
        <end position="141"/>
    </location>
</feature>
<evidence type="ECO:0000313" key="10">
    <source>
        <dbReference type="EMBL" id="RZC00574.1"/>
    </source>
</evidence>
<organism evidence="10 11">
    <name type="scientific">Asbolus verrucosus</name>
    <name type="common">Desert ironclad beetle</name>
    <dbReference type="NCBI Taxonomy" id="1661398"/>
    <lineage>
        <taxon>Eukaryota</taxon>
        <taxon>Metazoa</taxon>
        <taxon>Ecdysozoa</taxon>
        <taxon>Arthropoda</taxon>
        <taxon>Hexapoda</taxon>
        <taxon>Insecta</taxon>
        <taxon>Pterygota</taxon>
        <taxon>Neoptera</taxon>
        <taxon>Endopterygota</taxon>
        <taxon>Coleoptera</taxon>
        <taxon>Polyphaga</taxon>
        <taxon>Cucujiformia</taxon>
        <taxon>Tenebrionidae</taxon>
        <taxon>Pimeliinae</taxon>
        <taxon>Asbolus</taxon>
    </lineage>
</organism>
<dbReference type="GO" id="GO:1904263">
    <property type="term" value="P:positive regulation of TORC1 signaling"/>
    <property type="evidence" value="ECO:0007669"/>
    <property type="project" value="TreeGrafter"/>
</dbReference>
<accession>A0A482VF73</accession>
<evidence type="ECO:0000256" key="8">
    <source>
        <dbReference type="PROSITE-ProRule" id="PRU00221"/>
    </source>
</evidence>
<dbReference type="GO" id="GO:0034198">
    <property type="term" value="P:cellular response to amino acid starvation"/>
    <property type="evidence" value="ECO:0007669"/>
    <property type="project" value="TreeGrafter"/>
</dbReference>
<keyword evidence="3" id="KW-0479">Metal-binding</keyword>
<proteinExistence type="inferred from homology"/>
<dbReference type="InterPro" id="IPR037590">
    <property type="entry name" value="WDR24"/>
</dbReference>
<dbReference type="AlphaFoldDB" id="A0A482VF73"/>
<dbReference type="SUPFAM" id="SSF50978">
    <property type="entry name" value="WD40 repeat-like"/>
    <property type="match status" value="1"/>
</dbReference>
<dbReference type="InterPro" id="IPR015943">
    <property type="entry name" value="WD40/YVTN_repeat-like_dom_sf"/>
</dbReference>
<dbReference type="PROSITE" id="PS00678">
    <property type="entry name" value="WD_REPEATS_1"/>
    <property type="match status" value="1"/>
</dbReference>
<dbReference type="PROSITE" id="PS50082">
    <property type="entry name" value="WD_REPEATS_2"/>
    <property type="match status" value="3"/>
</dbReference>
<sequence length="772" mass="87411">MATFHVVQEGPVNALALNRDNTQVAIGGRNVFKVYAVEEDKFREICNLRASKHLNLSFSCNDVSWSWTDDHYLATAATNGHVCVWNLTKMGKAMQEQDYQEHKRTVNKVNFHASEPNRLISGSQDGTMRYFDIRVKNAVAIFYSNTESVRDVQFSPHNPYTFAAVSENGSVQLWDVRRADKCQQQYTAHSGPIFACDWHPDSTWLATASRDKTIKVWDLTSKPTLEYTIHTIASIGHVKWRPQRKYHIASCALVVDCSINIWDVRRPYIPFAAFNEHKDIPSGVAWKEDPHVFLSSGRDCKLYQHSFNYASRPASKANPQGVSLNNKGEILYAHKIDVNNAIVKAAVGIIRKTSTTQSPDQFHLASSLMHQFSLIDHSDKSESDIFIALAQNYVLSGRSLSEMCEHNSAVAKEYGKSQISVVWKIIKTLYGEEFLQNSNSSGSNREDVISHNNLPINNIVSSVMGMEHDNDQRSRGGDTPAAQFSDETENEDQVDHIAIYNNGFPTYLNFRTGLPKGDFSFGENELDMELDSGIITDFQSGYRNFITPQQDFILPNEAFHIRHEIRNRSPPPNQFPNSNFQDISVDPQTIPMEEHPPALLTVSCLPKMPLWDPSCIVLDALKHHAMLGDVQTAACVLIVLGDQRKCLTELDESTQEHWLLGYIEMLSRFQLWNIATQIIKLSWIPAVEQLNQQSTRFNTNCSNCSKALQRIGWLCDRCHSSRYALCSVCHQVVKGLYAWCQGCSHGGHLLHMKQWFAINKTCPTGCRHLCEY</sequence>
<dbReference type="GO" id="GO:0005829">
    <property type="term" value="C:cytosol"/>
    <property type="evidence" value="ECO:0007669"/>
    <property type="project" value="TreeGrafter"/>
</dbReference>
<evidence type="ECO:0000256" key="7">
    <source>
        <dbReference type="ARBA" id="ARBA00040269"/>
    </source>
</evidence>
<keyword evidence="2 8" id="KW-0853">WD repeat</keyword>
<protein>
    <recommendedName>
        <fullName evidence="7">GATOR2 complex protein WDR24</fullName>
    </recommendedName>
</protein>
<feature type="non-terminal residue" evidence="10">
    <location>
        <position position="772"/>
    </location>
</feature>
<evidence type="ECO:0000256" key="1">
    <source>
        <dbReference type="ARBA" id="ARBA00008134"/>
    </source>
</evidence>
<evidence type="ECO:0000256" key="3">
    <source>
        <dbReference type="ARBA" id="ARBA00022723"/>
    </source>
</evidence>
<dbReference type="PROSITE" id="PS50294">
    <property type="entry name" value="WD_REPEATS_REGION"/>
    <property type="match status" value="1"/>
</dbReference>
<dbReference type="EMBL" id="QDEB01105872">
    <property type="protein sequence ID" value="RZC00574.1"/>
    <property type="molecule type" value="Genomic_DNA"/>
</dbReference>
<comment type="similarity">
    <text evidence="1">Belongs to the WD repeat WDR24 family.</text>
</comment>
<evidence type="ECO:0000256" key="5">
    <source>
        <dbReference type="ARBA" id="ARBA00022771"/>
    </source>
</evidence>
<keyword evidence="6" id="KW-0862">Zinc</keyword>
<dbReference type="PANTHER" id="PTHR46200">
    <property type="entry name" value="GATOR COMPLEX PROTEIN WDR24"/>
    <property type="match status" value="1"/>
</dbReference>
<dbReference type="SMART" id="SM00320">
    <property type="entry name" value="WD40"/>
    <property type="match status" value="6"/>
</dbReference>
<name>A0A482VF73_ASBVE</name>
<evidence type="ECO:0000313" key="11">
    <source>
        <dbReference type="Proteomes" id="UP000292052"/>
    </source>
</evidence>
<keyword evidence="5" id="KW-0863">Zinc-finger</keyword>
<evidence type="ECO:0000256" key="4">
    <source>
        <dbReference type="ARBA" id="ARBA00022737"/>
    </source>
</evidence>
<dbReference type="STRING" id="1661398.A0A482VF73"/>
<dbReference type="InterPro" id="IPR019775">
    <property type="entry name" value="WD40_repeat_CS"/>
</dbReference>
<dbReference type="GO" id="GO:0016239">
    <property type="term" value="P:positive regulation of macroautophagy"/>
    <property type="evidence" value="ECO:0007669"/>
    <property type="project" value="TreeGrafter"/>
</dbReference>
<dbReference type="Gene3D" id="2.130.10.10">
    <property type="entry name" value="YVTN repeat-like/Quinoprotein amine dehydrogenase"/>
    <property type="match status" value="3"/>
</dbReference>
<evidence type="ECO:0000256" key="9">
    <source>
        <dbReference type="SAM" id="MobiDB-lite"/>
    </source>
</evidence>
<dbReference type="GO" id="GO:0005774">
    <property type="term" value="C:vacuolar membrane"/>
    <property type="evidence" value="ECO:0007669"/>
    <property type="project" value="TreeGrafter"/>
</dbReference>
<reference evidence="10 11" key="1">
    <citation type="submission" date="2017-03" db="EMBL/GenBank/DDBJ databases">
        <title>Genome of the blue death feigning beetle - Asbolus verrucosus.</title>
        <authorList>
            <person name="Rider S.D."/>
        </authorList>
    </citation>
    <scope>NUCLEOTIDE SEQUENCE [LARGE SCALE GENOMIC DNA]</scope>
    <source>
        <strain evidence="10">Butters</strain>
        <tissue evidence="10">Head and leg muscle</tissue>
    </source>
</reference>
<dbReference type="GO" id="GO:0008270">
    <property type="term" value="F:zinc ion binding"/>
    <property type="evidence" value="ECO:0007669"/>
    <property type="project" value="UniProtKB-KW"/>
</dbReference>
<feature type="repeat" description="WD" evidence="8">
    <location>
        <begin position="142"/>
        <end position="184"/>
    </location>
</feature>
<dbReference type="GO" id="GO:0061700">
    <property type="term" value="C:GATOR2 complex"/>
    <property type="evidence" value="ECO:0007669"/>
    <property type="project" value="TreeGrafter"/>
</dbReference>
<dbReference type="PANTHER" id="PTHR46200:SF1">
    <property type="entry name" value="GATOR COMPLEX PROTEIN WDR24"/>
    <property type="match status" value="1"/>
</dbReference>
<feature type="region of interest" description="Disordered" evidence="9">
    <location>
        <begin position="468"/>
        <end position="491"/>
    </location>
</feature>
<feature type="repeat" description="WD" evidence="8">
    <location>
        <begin position="186"/>
        <end position="227"/>
    </location>
</feature>
<dbReference type="Pfam" id="PF00400">
    <property type="entry name" value="WD40"/>
    <property type="match status" value="3"/>
</dbReference>
<dbReference type="Proteomes" id="UP000292052">
    <property type="component" value="Unassembled WGS sequence"/>
</dbReference>
<dbReference type="CDD" id="cd16693">
    <property type="entry name" value="mRING-H2-C3H3C2_WDR24"/>
    <property type="match status" value="1"/>
</dbReference>
<dbReference type="OrthoDB" id="60955at2759"/>
<comment type="caution">
    <text evidence="10">The sequence shown here is derived from an EMBL/GenBank/DDBJ whole genome shotgun (WGS) entry which is preliminary data.</text>
</comment>
<keyword evidence="11" id="KW-1185">Reference proteome</keyword>
<evidence type="ECO:0000256" key="2">
    <source>
        <dbReference type="ARBA" id="ARBA00022574"/>
    </source>
</evidence>
<gene>
    <name evidence="10" type="ORF">BDFB_009498</name>
</gene>
<dbReference type="InterPro" id="IPR001680">
    <property type="entry name" value="WD40_rpt"/>
</dbReference>
<dbReference type="InterPro" id="IPR036322">
    <property type="entry name" value="WD40_repeat_dom_sf"/>
</dbReference>
<evidence type="ECO:0000256" key="6">
    <source>
        <dbReference type="ARBA" id="ARBA00022833"/>
    </source>
</evidence>
<keyword evidence="4" id="KW-0677">Repeat</keyword>